<protein>
    <recommendedName>
        <fullName evidence="5">Chaoptin</fullName>
    </recommendedName>
</protein>
<dbReference type="InterPro" id="IPR003591">
    <property type="entry name" value="Leu-rich_rpt_typical-subtyp"/>
</dbReference>
<accession>A0A182Q366</accession>
<dbReference type="InterPro" id="IPR050333">
    <property type="entry name" value="SLRP"/>
</dbReference>
<dbReference type="VEuPathDB" id="VectorBase:AFAF002168"/>
<dbReference type="InterPro" id="IPR001611">
    <property type="entry name" value="Leu-rich_rpt"/>
</dbReference>
<dbReference type="Proteomes" id="UP000075886">
    <property type="component" value="Unassembled WGS sequence"/>
</dbReference>
<dbReference type="Gene3D" id="3.80.10.10">
    <property type="entry name" value="Ribonuclease Inhibitor"/>
    <property type="match status" value="7"/>
</dbReference>
<dbReference type="STRING" id="69004.A0A182Q366"/>
<evidence type="ECO:0000313" key="4">
    <source>
        <dbReference type="Proteomes" id="UP000075886"/>
    </source>
</evidence>
<dbReference type="EnsemblMetazoa" id="AFAF002168-RA">
    <property type="protein sequence ID" value="AFAF002168-PA"/>
    <property type="gene ID" value="AFAF002168"/>
</dbReference>
<organism evidence="3 4">
    <name type="scientific">Anopheles farauti</name>
    <dbReference type="NCBI Taxonomy" id="69004"/>
    <lineage>
        <taxon>Eukaryota</taxon>
        <taxon>Metazoa</taxon>
        <taxon>Ecdysozoa</taxon>
        <taxon>Arthropoda</taxon>
        <taxon>Hexapoda</taxon>
        <taxon>Insecta</taxon>
        <taxon>Pterygota</taxon>
        <taxon>Neoptera</taxon>
        <taxon>Endopterygota</taxon>
        <taxon>Diptera</taxon>
        <taxon>Nematocera</taxon>
        <taxon>Culicoidea</taxon>
        <taxon>Culicidae</taxon>
        <taxon>Anophelinae</taxon>
        <taxon>Anopheles</taxon>
    </lineage>
</organism>
<dbReference type="Pfam" id="PF13855">
    <property type="entry name" value="LRR_8"/>
    <property type="match status" value="2"/>
</dbReference>
<reference evidence="4" key="1">
    <citation type="submission" date="2014-01" db="EMBL/GenBank/DDBJ databases">
        <title>The Genome Sequence of Anopheles farauti FAR1 (V2).</title>
        <authorList>
            <consortium name="The Broad Institute Genomics Platform"/>
            <person name="Neafsey D.E."/>
            <person name="Besansky N."/>
            <person name="Howell P."/>
            <person name="Walton C."/>
            <person name="Young S.K."/>
            <person name="Zeng Q."/>
            <person name="Gargeya S."/>
            <person name="Fitzgerald M."/>
            <person name="Haas B."/>
            <person name="Abouelleil A."/>
            <person name="Allen A.W."/>
            <person name="Alvarado L."/>
            <person name="Arachchi H.M."/>
            <person name="Berlin A.M."/>
            <person name="Chapman S.B."/>
            <person name="Gainer-Dewar J."/>
            <person name="Goldberg J."/>
            <person name="Griggs A."/>
            <person name="Gujja S."/>
            <person name="Hansen M."/>
            <person name="Howarth C."/>
            <person name="Imamovic A."/>
            <person name="Ireland A."/>
            <person name="Larimer J."/>
            <person name="McCowan C."/>
            <person name="Murphy C."/>
            <person name="Pearson M."/>
            <person name="Poon T.W."/>
            <person name="Priest M."/>
            <person name="Roberts A."/>
            <person name="Saif S."/>
            <person name="Shea T."/>
            <person name="Sisk P."/>
            <person name="Sykes S."/>
            <person name="Wortman J."/>
            <person name="Nusbaum C."/>
            <person name="Birren B."/>
        </authorList>
    </citation>
    <scope>NUCLEOTIDE SEQUENCE [LARGE SCALE GENOMIC DNA]</scope>
    <source>
        <strain evidence="4">FAR1</strain>
    </source>
</reference>
<dbReference type="SMART" id="SM00369">
    <property type="entry name" value="LRR_TYP"/>
    <property type="match status" value="16"/>
</dbReference>
<dbReference type="PROSITE" id="PS51450">
    <property type="entry name" value="LRR"/>
    <property type="match status" value="1"/>
</dbReference>
<name>A0A182Q366_9DIPT</name>
<dbReference type="InterPro" id="IPR032675">
    <property type="entry name" value="LRR_dom_sf"/>
</dbReference>
<evidence type="ECO:0000256" key="2">
    <source>
        <dbReference type="ARBA" id="ARBA00022737"/>
    </source>
</evidence>
<keyword evidence="4" id="KW-1185">Reference proteome</keyword>
<dbReference type="PANTHER" id="PTHR45712">
    <property type="entry name" value="AGAP008170-PA"/>
    <property type="match status" value="1"/>
</dbReference>
<proteinExistence type="predicted"/>
<sequence length="1408" mass="159352">MAHTLNLIAPTVDGFILSNVPPTLTDLLISDSSYVTHIAVPKSCTIQSLLVVGTRLRGLLFEQNERLLQLFVDQSELNHVPETLVRLRKISTIKINRSLLRQLELSFFCDFPQLTLVDVEHNRIQTVSFTARRVKCDSGLKELVLGWNWLKTIDPSVFTTFGKLGMIALSNNYIKAITGRFVSSALYDLSFSNNSLSQLSLCEWSPTPTAFLSLERNKLTEVPICLGRMAYIRILNLDHNRLSIVTMDDFKDLRELEYLRLSWNLILSFTMRDTFVPPLLISVDIRGNRLQQLNVTILFIGLVVAFEFTCSKENAKLCIVKRWNPTYDGLFLMHHVPSSVQMLWLFQLISPTVDRSLLSNVKPTVTELLISDSSSVADITVPKNCTIKSLRIIRTKLCTLQFERNDHLSELIVEKSELKQIPPSLGNVYNLSHIKINFSPVWHLELSFFCDVPQLVIINLKYNQISSVSFTARAECNSSLVELILSHNRLKIIDTSVFAVFDALDLILLADNYIGEIVGRFTNGMMYDFLISNNSLSHLNLCDWSPMPEMVSLFLEHNKIAQVPPCLARLPNLYVVNLEHNLLSTVAMEDFKALGKLEYLRLSWNPIVSFSMLDGLLPPKLVNVDLTGIRLQQPNVTVGLMSKLKLLFFVGVVVLQTAAFQFRCNEDQRDRICTLANYDPQREGTFVLNHVPRYASNLVFQNILATTLDHRVLGKMPATITAVTISDSNALRQIVILRNSTLQSLTVSGLNIGSLRFEPNGALTYVSIKASSFRVVPPALGNLRNLAFFKFSESPIEHVFLGRFCNFTQLDDLNLRFNFIATIGLHNANRAAQEIECAPKLRRINLANNKLKRVNMTLFGVFRVLEIIDLMNNEIQTVGGRFTNVNITTVILSDNQLMSIDLCRWNTMARIKSFSFLNNNLSKVPACLGRMPDVRHLDLSYNKLATVAVEAFARMKALSFLFLNNNAIASVTSKGVSMPPNLKEVYLRHNCLESSNLVNVFLPSVKVPVNFHRLVVPGVYGVWYDSSPMFLSILMFCTLSVRVIGMKWVCEENDDRICTIERLDPMRMNPANLRRLSMGMESLTLANLETSTLDHSILSHIVVSYKLHIVDSRALQRMIVPGNFTARRLVATNTHLSWIHFQENDVLIIVSIVSSNLQQLPPSLKNLTKLRLVKIQQSYLQHLDLDILRWFPLLEVLDLKYNRIKTITSSPYGERHSMLNELQLSNNQLKVLNLELLAPLGWFQLLDLRHNQLELIVGRFAGIALGSLLLAHNRLRVLDFCQWEPMPGLTSISFESNELTSVPNCLNRFPGLVYVSFIGNRFTEIDMGAFGPLHNLTMVDFSSNSIERIAFREDSYPVRLEELILRDNTLKCSKPPGVPFCPLDIELGTKAGLQNGTLIQKQLIITTA</sequence>
<reference evidence="3" key="2">
    <citation type="submission" date="2020-05" db="UniProtKB">
        <authorList>
            <consortium name="EnsemblMetazoa"/>
        </authorList>
    </citation>
    <scope>IDENTIFICATION</scope>
    <source>
        <strain evidence="3">FAR1</strain>
    </source>
</reference>
<dbReference type="GO" id="GO:0005615">
    <property type="term" value="C:extracellular space"/>
    <property type="evidence" value="ECO:0007669"/>
    <property type="project" value="TreeGrafter"/>
</dbReference>
<keyword evidence="2" id="KW-0677">Repeat</keyword>
<dbReference type="EMBL" id="AXCN02000606">
    <property type="status" value="NOT_ANNOTATED_CDS"/>
    <property type="molecule type" value="Genomic_DNA"/>
</dbReference>
<dbReference type="PANTHER" id="PTHR45712:SF22">
    <property type="entry name" value="INSULIN-LIKE GROWTH FACTOR-BINDING PROTEIN COMPLEX ACID LABILE SUBUNIT"/>
    <property type="match status" value="1"/>
</dbReference>
<keyword evidence="1" id="KW-0433">Leucine-rich repeat</keyword>
<evidence type="ECO:0008006" key="5">
    <source>
        <dbReference type="Google" id="ProtNLM"/>
    </source>
</evidence>
<evidence type="ECO:0000313" key="3">
    <source>
        <dbReference type="EnsemblMetazoa" id="AFAF002168-PA"/>
    </source>
</evidence>
<evidence type="ECO:0000256" key="1">
    <source>
        <dbReference type="ARBA" id="ARBA00022614"/>
    </source>
</evidence>
<dbReference type="SUPFAM" id="SSF52058">
    <property type="entry name" value="L domain-like"/>
    <property type="match status" value="4"/>
</dbReference>